<sequence>MHKSYISLQELQDKYKHLPEHNCWTSKDILAWYRTYRINGIEKNGEIPIEEESYNRLINKSLEGK</sequence>
<dbReference type="EMBL" id="JAESIY010000018">
    <property type="protein sequence ID" value="MBL3658875.1"/>
    <property type="molecule type" value="Genomic_DNA"/>
</dbReference>
<dbReference type="RefSeq" id="WP_202246667.1">
    <property type="nucleotide sequence ID" value="NZ_JAESIY010000018.1"/>
</dbReference>
<name>A0A937FDF5_9BACT</name>
<keyword evidence="2" id="KW-1185">Reference proteome</keyword>
<organism evidence="1 2">
    <name type="scientific">Fulvivirga sediminis</name>
    <dbReference type="NCBI Taxonomy" id="2803949"/>
    <lineage>
        <taxon>Bacteria</taxon>
        <taxon>Pseudomonadati</taxon>
        <taxon>Bacteroidota</taxon>
        <taxon>Cytophagia</taxon>
        <taxon>Cytophagales</taxon>
        <taxon>Fulvivirgaceae</taxon>
        <taxon>Fulvivirga</taxon>
    </lineage>
</organism>
<dbReference type="AlphaFoldDB" id="A0A937FDF5"/>
<reference evidence="1" key="1">
    <citation type="submission" date="2021-01" db="EMBL/GenBank/DDBJ databases">
        <title>Fulvivirga kasyanovii gen. nov., sp nov., a novel member of the phylum Bacteroidetes isolated from seawater in a mussel farm.</title>
        <authorList>
            <person name="Zhao L.-H."/>
            <person name="Wang Z.-J."/>
        </authorList>
    </citation>
    <scope>NUCLEOTIDE SEQUENCE</scope>
    <source>
        <strain evidence="1">2943</strain>
    </source>
</reference>
<evidence type="ECO:0000313" key="2">
    <source>
        <dbReference type="Proteomes" id="UP000659388"/>
    </source>
</evidence>
<comment type="caution">
    <text evidence="1">The sequence shown here is derived from an EMBL/GenBank/DDBJ whole genome shotgun (WGS) entry which is preliminary data.</text>
</comment>
<gene>
    <name evidence="1" type="ORF">JL102_22190</name>
</gene>
<evidence type="ECO:0000313" key="1">
    <source>
        <dbReference type="EMBL" id="MBL3658875.1"/>
    </source>
</evidence>
<accession>A0A937FDF5</accession>
<protein>
    <submittedName>
        <fullName evidence="1">Uncharacterized protein</fullName>
    </submittedName>
</protein>
<dbReference type="Proteomes" id="UP000659388">
    <property type="component" value="Unassembled WGS sequence"/>
</dbReference>
<proteinExistence type="predicted"/>